<keyword evidence="2" id="KW-0812">Transmembrane</keyword>
<sequence>MNRSQNWCSEHKRSSHQPPSDHNDWDTKVPSRHHLSNRITRFRRTLYSPSRRRRRRRRRNRSTIPILPTLLHLATALIPTTAFSLLTSAHRTTPLSLRIITTPALRTATLPNRTAPRPHSFISRTTNRLIGVEALILPTLDRPIQAAPIGSTCIPKRARGLVFGTAHALGGVVAAIDPAFFVASRAAARDDGTFPAERAGCSAGVAADVFIRVVAAVGAAADPGFVAAGRYRAVLVVVAAVAVGAFVCI</sequence>
<evidence type="ECO:0000256" key="2">
    <source>
        <dbReference type="SAM" id="Phobius"/>
    </source>
</evidence>
<proteinExistence type="predicted"/>
<evidence type="ECO:0000313" key="3">
    <source>
        <dbReference type="EMBL" id="KAL2816295.1"/>
    </source>
</evidence>
<organism evidence="3 4">
    <name type="scientific">Aspergillus granulosus</name>
    <dbReference type="NCBI Taxonomy" id="176169"/>
    <lineage>
        <taxon>Eukaryota</taxon>
        <taxon>Fungi</taxon>
        <taxon>Dikarya</taxon>
        <taxon>Ascomycota</taxon>
        <taxon>Pezizomycotina</taxon>
        <taxon>Eurotiomycetes</taxon>
        <taxon>Eurotiomycetidae</taxon>
        <taxon>Eurotiales</taxon>
        <taxon>Aspergillaceae</taxon>
        <taxon>Aspergillus</taxon>
        <taxon>Aspergillus subgen. Nidulantes</taxon>
    </lineage>
</organism>
<keyword evidence="4" id="KW-1185">Reference proteome</keyword>
<gene>
    <name evidence="3" type="ORF">BJX63DRAFT_430303</name>
</gene>
<keyword evidence="2" id="KW-1133">Transmembrane helix</keyword>
<reference evidence="3 4" key="1">
    <citation type="submission" date="2024-07" db="EMBL/GenBank/DDBJ databases">
        <title>Section-level genome sequencing and comparative genomics of Aspergillus sections Usti and Cavernicolus.</title>
        <authorList>
            <consortium name="Lawrence Berkeley National Laboratory"/>
            <person name="Nybo J.L."/>
            <person name="Vesth T.C."/>
            <person name="Theobald S."/>
            <person name="Frisvad J.C."/>
            <person name="Larsen T.O."/>
            <person name="Kjaerboelling I."/>
            <person name="Rothschild-Mancinelli K."/>
            <person name="Lyhne E.K."/>
            <person name="Kogle M.E."/>
            <person name="Barry K."/>
            <person name="Clum A."/>
            <person name="Na H."/>
            <person name="Ledsgaard L."/>
            <person name="Lin J."/>
            <person name="Lipzen A."/>
            <person name="Kuo A."/>
            <person name="Riley R."/>
            <person name="Mondo S."/>
            <person name="Labutti K."/>
            <person name="Haridas S."/>
            <person name="Pangalinan J."/>
            <person name="Salamov A.A."/>
            <person name="Simmons B.A."/>
            <person name="Magnuson J.K."/>
            <person name="Chen J."/>
            <person name="Drula E."/>
            <person name="Henrissat B."/>
            <person name="Wiebenga A."/>
            <person name="Lubbers R.J."/>
            <person name="Gomes A.C."/>
            <person name="Makela M.R."/>
            <person name="Stajich J."/>
            <person name="Grigoriev I.V."/>
            <person name="Mortensen U.H."/>
            <person name="De Vries R.P."/>
            <person name="Baker S.E."/>
            <person name="Andersen M.R."/>
        </authorList>
    </citation>
    <scope>NUCLEOTIDE SEQUENCE [LARGE SCALE GENOMIC DNA]</scope>
    <source>
        <strain evidence="3 4">CBS 588.65</strain>
    </source>
</reference>
<feature type="region of interest" description="Disordered" evidence="1">
    <location>
        <begin position="1"/>
        <end position="37"/>
    </location>
</feature>
<feature type="compositionally biased region" description="Basic and acidic residues" evidence="1">
    <location>
        <begin position="19"/>
        <end position="29"/>
    </location>
</feature>
<accession>A0ABR4HLD4</accession>
<evidence type="ECO:0000313" key="4">
    <source>
        <dbReference type="Proteomes" id="UP001610334"/>
    </source>
</evidence>
<keyword evidence="2" id="KW-0472">Membrane</keyword>
<evidence type="ECO:0000256" key="1">
    <source>
        <dbReference type="SAM" id="MobiDB-lite"/>
    </source>
</evidence>
<comment type="caution">
    <text evidence="3">The sequence shown here is derived from an EMBL/GenBank/DDBJ whole genome shotgun (WGS) entry which is preliminary data.</text>
</comment>
<dbReference type="EMBL" id="JBFXLT010000023">
    <property type="protein sequence ID" value="KAL2816295.1"/>
    <property type="molecule type" value="Genomic_DNA"/>
</dbReference>
<name>A0ABR4HLD4_9EURO</name>
<feature type="transmembrane region" description="Helical" evidence="2">
    <location>
        <begin position="62"/>
        <end position="86"/>
    </location>
</feature>
<dbReference type="Proteomes" id="UP001610334">
    <property type="component" value="Unassembled WGS sequence"/>
</dbReference>
<protein>
    <submittedName>
        <fullName evidence="3">Uncharacterized protein</fullName>
    </submittedName>
</protein>